<dbReference type="Gene3D" id="3.90.79.10">
    <property type="entry name" value="Nucleoside Triphosphate Pyrophosphohydrolase"/>
    <property type="match status" value="1"/>
</dbReference>
<dbReference type="EMBL" id="UOFG01000253">
    <property type="protein sequence ID" value="VAW65557.1"/>
    <property type="molecule type" value="Genomic_DNA"/>
</dbReference>
<comment type="subunit">
    <text evidence="2">Monomer.</text>
</comment>
<evidence type="ECO:0000256" key="3">
    <source>
        <dbReference type="ARBA" id="ARBA00015552"/>
    </source>
</evidence>
<gene>
    <name evidence="5" type="ORF">MNBD_GAMMA11-2850</name>
</gene>
<feature type="domain" description="Nudix hydrolase" evidence="4">
    <location>
        <begin position="15"/>
        <end position="142"/>
    </location>
</feature>
<comment type="similarity">
    <text evidence="1">Belongs to the Nudix hydrolase family. NudJ subfamily.</text>
</comment>
<proteinExistence type="inferred from homology"/>
<sequence length="158" mass="18032">MPQIAQVQTDTEVWKPHATVAAIIERDRRFLIVEEICSGKTVYNQPAGHLDPGESLAQAAIRETREETAWGFKPEYVTGIYRWQQPQTKRCYLRVAFAGSCSDHQQQLPLDNGILRALWLSRDELAGEPEKLRSPMVLLCIDDYLAGKQYPLELFTDL</sequence>
<dbReference type="CDD" id="cd03675">
    <property type="entry name" value="NUDIX_Hydrolase"/>
    <property type="match status" value="1"/>
</dbReference>
<dbReference type="InterPro" id="IPR033713">
    <property type="entry name" value="NudJ"/>
</dbReference>
<dbReference type="GO" id="GO:0017111">
    <property type="term" value="F:ribonucleoside triphosphate phosphatase activity"/>
    <property type="evidence" value="ECO:0007669"/>
    <property type="project" value="InterPro"/>
</dbReference>
<organism evidence="5">
    <name type="scientific">hydrothermal vent metagenome</name>
    <dbReference type="NCBI Taxonomy" id="652676"/>
    <lineage>
        <taxon>unclassified sequences</taxon>
        <taxon>metagenomes</taxon>
        <taxon>ecological metagenomes</taxon>
    </lineage>
</organism>
<dbReference type="SUPFAM" id="SSF55811">
    <property type="entry name" value="Nudix"/>
    <property type="match status" value="1"/>
</dbReference>
<dbReference type="GO" id="GO:0004787">
    <property type="term" value="F:thiamine diphosphate phosphatase activity"/>
    <property type="evidence" value="ECO:0007669"/>
    <property type="project" value="InterPro"/>
</dbReference>
<dbReference type="PANTHER" id="PTHR43222">
    <property type="entry name" value="NUDIX HYDROLASE 23"/>
    <property type="match status" value="1"/>
</dbReference>
<protein>
    <recommendedName>
        <fullName evidence="3">Phosphatase NudJ</fullName>
    </recommendedName>
</protein>
<dbReference type="PANTHER" id="PTHR43222:SF11">
    <property type="entry name" value="PHOSPHATASE NUDJ"/>
    <property type="match status" value="1"/>
</dbReference>
<accession>A0A3B0XQN8</accession>
<dbReference type="PROSITE" id="PS51462">
    <property type="entry name" value="NUDIX"/>
    <property type="match status" value="1"/>
</dbReference>
<dbReference type="Pfam" id="PF00293">
    <property type="entry name" value="NUDIX"/>
    <property type="match status" value="1"/>
</dbReference>
<dbReference type="GO" id="GO:0017110">
    <property type="term" value="F:nucleoside diphosphate phosphatase activity"/>
    <property type="evidence" value="ECO:0007669"/>
    <property type="project" value="InterPro"/>
</dbReference>
<dbReference type="InterPro" id="IPR000086">
    <property type="entry name" value="NUDIX_hydrolase_dom"/>
</dbReference>
<dbReference type="InterPro" id="IPR015797">
    <property type="entry name" value="NUDIX_hydrolase-like_dom_sf"/>
</dbReference>
<evidence type="ECO:0000259" key="4">
    <source>
        <dbReference type="PROSITE" id="PS51462"/>
    </source>
</evidence>
<keyword evidence="5" id="KW-0378">Hydrolase</keyword>
<name>A0A3B0XQN8_9ZZZZ</name>
<dbReference type="AlphaFoldDB" id="A0A3B0XQN8"/>
<evidence type="ECO:0000256" key="1">
    <source>
        <dbReference type="ARBA" id="ARBA00007608"/>
    </source>
</evidence>
<evidence type="ECO:0000256" key="2">
    <source>
        <dbReference type="ARBA" id="ARBA00011245"/>
    </source>
</evidence>
<reference evidence="5" key="1">
    <citation type="submission" date="2018-06" db="EMBL/GenBank/DDBJ databases">
        <authorList>
            <person name="Zhirakovskaya E."/>
        </authorList>
    </citation>
    <scope>NUCLEOTIDE SEQUENCE</scope>
</reference>
<evidence type="ECO:0000313" key="5">
    <source>
        <dbReference type="EMBL" id="VAW65557.1"/>
    </source>
</evidence>